<organism evidence="1 2">
    <name type="scientific">Hufsiella ginkgonis</name>
    <dbReference type="NCBI Taxonomy" id="2695274"/>
    <lineage>
        <taxon>Bacteria</taxon>
        <taxon>Pseudomonadati</taxon>
        <taxon>Bacteroidota</taxon>
        <taxon>Sphingobacteriia</taxon>
        <taxon>Sphingobacteriales</taxon>
        <taxon>Sphingobacteriaceae</taxon>
        <taxon>Hufsiella</taxon>
    </lineage>
</organism>
<gene>
    <name evidence="1" type="ORF">GS398_12285</name>
</gene>
<reference evidence="1 2" key="1">
    <citation type="submission" date="2019-11" db="EMBL/GenBank/DDBJ databases">
        <title>Pedobacter sp. HMF7056 Genome sequencing and assembly.</title>
        <authorList>
            <person name="Kang H."/>
            <person name="Kim H."/>
            <person name="Joh K."/>
        </authorList>
    </citation>
    <scope>NUCLEOTIDE SEQUENCE [LARGE SCALE GENOMIC DNA]</scope>
    <source>
        <strain evidence="1 2">HMF7056</strain>
    </source>
</reference>
<name>A0A7K1XYK3_9SPHI</name>
<protein>
    <submittedName>
        <fullName evidence="1">Uncharacterized protein</fullName>
    </submittedName>
</protein>
<sequence>MKTLSKQKLNLEVKSLFKFGKNEIQGYRSTTDPGTFTLTTISTAICDDTKLPSDTCPN</sequence>
<proteinExistence type="predicted"/>
<evidence type="ECO:0000313" key="1">
    <source>
        <dbReference type="EMBL" id="MXV16084.1"/>
    </source>
</evidence>
<evidence type="ECO:0000313" key="2">
    <source>
        <dbReference type="Proteomes" id="UP000451233"/>
    </source>
</evidence>
<dbReference type="Proteomes" id="UP000451233">
    <property type="component" value="Unassembled WGS sequence"/>
</dbReference>
<dbReference type="EMBL" id="WVHS01000002">
    <property type="protein sequence ID" value="MXV16084.1"/>
    <property type="molecule type" value="Genomic_DNA"/>
</dbReference>
<comment type="caution">
    <text evidence="1">The sequence shown here is derived from an EMBL/GenBank/DDBJ whole genome shotgun (WGS) entry which is preliminary data.</text>
</comment>
<dbReference type="AlphaFoldDB" id="A0A7K1XYK3"/>
<keyword evidence="2" id="KW-1185">Reference proteome</keyword>
<accession>A0A7K1XYK3</accession>
<dbReference type="RefSeq" id="WP_160907039.1">
    <property type="nucleotide sequence ID" value="NZ_WVHS01000002.1"/>
</dbReference>